<evidence type="ECO:0000313" key="3">
    <source>
        <dbReference type="Proteomes" id="UP000027195"/>
    </source>
</evidence>
<dbReference type="AlphaFoldDB" id="A0A067MQV0"/>
<keyword evidence="3" id="KW-1185">Reference proteome</keyword>
<protein>
    <recommendedName>
        <fullName evidence="1">Thiaminase-2/PQQC domain-containing protein</fullName>
    </recommendedName>
</protein>
<dbReference type="InterPro" id="IPR016084">
    <property type="entry name" value="Haem_Oase-like_multi-hlx"/>
</dbReference>
<gene>
    <name evidence="2" type="ORF">BOTBODRAFT_129414</name>
</gene>
<proteinExistence type="predicted"/>
<evidence type="ECO:0000259" key="1">
    <source>
        <dbReference type="Pfam" id="PF03070"/>
    </source>
</evidence>
<dbReference type="CDD" id="cd19357">
    <property type="entry name" value="TenA_E_At3g16990-like"/>
    <property type="match status" value="1"/>
</dbReference>
<dbReference type="InterPro" id="IPR004305">
    <property type="entry name" value="Thiaminase-2/PQQC"/>
</dbReference>
<dbReference type="FunCoup" id="A0A067MQV0">
    <property type="interactions" value="303"/>
</dbReference>
<dbReference type="EMBL" id="KL198025">
    <property type="protein sequence ID" value="KDQ17085.1"/>
    <property type="molecule type" value="Genomic_DNA"/>
</dbReference>
<evidence type="ECO:0000313" key="2">
    <source>
        <dbReference type="EMBL" id="KDQ17085.1"/>
    </source>
</evidence>
<feature type="domain" description="Thiaminase-2/PQQC" evidence="1">
    <location>
        <begin position="19"/>
        <end position="234"/>
    </location>
</feature>
<dbReference type="HOGENOM" id="CLU_055855_0_1_1"/>
<dbReference type="InterPro" id="IPR053261">
    <property type="entry name" value="Polyketide-peptide_reg"/>
</dbReference>
<reference evidence="3" key="1">
    <citation type="journal article" date="2014" name="Proc. Natl. Acad. Sci. U.S.A.">
        <title>Extensive sampling of basidiomycete genomes demonstrates inadequacy of the white-rot/brown-rot paradigm for wood decay fungi.</title>
        <authorList>
            <person name="Riley R."/>
            <person name="Salamov A.A."/>
            <person name="Brown D.W."/>
            <person name="Nagy L.G."/>
            <person name="Floudas D."/>
            <person name="Held B.W."/>
            <person name="Levasseur A."/>
            <person name="Lombard V."/>
            <person name="Morin E."/>
            <person name="Otillar R."/>
            <person name="Lindquist E.A."/>
            <person name="Sun H."/>
            <person name="LaButti K.M."/>
            <person name="Schmutz J."/>
            <person name="Jabbour D."/>
            <person name="Luo H."/>
            <person name="Baker S.E."/>
            <person name="Pisabarro A.G."/>
            <person name="Walton J.D."/>
            <person name="Blanchette R.A."/>
            <person name="Henrissat B."/>
            <person name="Martin F."/>
            <person name="Cullen D."/>
            <person name="Hibbett D.S."/>
            <person name="Grigoriev I.V."/>
        </authorList>
    </citation>
    <scope>NUCLEOTIDE SEQUENCE [LARGE SCALE GENOMIC DNA]</scope>
    <source>
        <strain evidence="3">FD-172 SS1</strain>
    </source>
</reference>
<dbReference type="PANTHER" id="PTHR41813:SF2">
    <property type="entry name" value="REGULATOR PAB1642, PUTATIVE (AFU_ORTHOLOGUE AFUA_3G11955)-RELATED"/>
    <property type="match status" value="1"/>
</dbReference>
<sequence>MSPSSLTNHLLQLPTRSSYEAATRHPFLASAANRTLSPQLLSYWLSQDRIYAAHAYPRFIGLLISKIPFSALHPVDSPEEEQNKKWLKLLSFALQNIVAEVNFFKDVAEKWGLQVEGWKERKGTRDYVAEMARISSLGTLEEEFVFLWAMERVYLDAWTYVHENSPANSAEDQDTTSRAIASFSENWSSKEFVQFIDELAEVVNELGIKQGTEAWAKAEEVWQRVVELEVEFWPHEGEELTGARK</sequence>
<dbReference type="STRING" id="930990.A0A067MQV0"/>
<dbReference type="GO" id="GO:0006772">
    <property type="term" value="P:thiamine metabolic process"/>
    <property type="evidence" value="ECO:0007669"/>
    <property type="project" value="UniProtKB-ARBA"/>
</dbReference>
<dbReference type="Proteomes" id="UP000027195">
    <property type="component" value="Unassembled WGS sequence"/>
</dbReference>
<organism evidence="2 3">
    <name type="scientific">Botryobasidium botryosum (strain FD-172 SS1)</name>
    <dbReference type="NCBI Taxonomy" id="930990"/>
    <lineage>
        <taxon>Eukaryota</taxon>
        <taxon>Fungi</taxon>
        <taxon>Dikarya</taxon>
        <taxon>Basidiomycota</taxon>
        <taxon>Agaricomycotina</taxon>
        <taxon>Agaricomycetes</taxon>
        <taxon>Cantharellales</taxon>
        <taxon>Botryobasidiaceae</taxon>
        <taxon>Botryobasidium</taxon>
    </lineage>
</organism>
<dbReference type="InParanoid" id="A0A067MQV0"/>
<accession>A0A067MQV0</accession>
<dbReference type="SUPFAM" id="SSF48613">
    <property type="entry name" value="Heme oxygenase-like"/>
    <property type="match status" value="1"/>
</dbReference>
<dbReference type="OrthoDB" id="37730at2759"/>
<name>A0A067MQV0_BOTB1</name>
<dbReference type="Pfam" id="PF03070">
    <property type="entry name" value="TENA_THI-4"/>
    <property type="match status" value="1"/>
</dbReference>
<dbReference type="PANTHER" id="PTHR41813">
    <property type="entry name" value="REGULATOR PAB1642, PUTATIVE (AFU_ORTHOLOGUE AFUA_3G11955)-RELATED"/>
    <property type="match status" value="1"/>
</dbReference>
<dbReference type="Gene3D" id="1.20.910.10">
    <property type="entry name" value="Heme oxygenase-like"/>
    <property type="match status" value="1"/>
</dbReference>